<dbReference type="PANTHER" id="PTHR11669">
    <property type="entry name" value="REPLICATION FACTOR C / DNA POLYMERASE III GAMMA-TAU SUBUNIT"/>
    <property type="match status" value="1"/>
</dbReference>
<dbReference type="Gene3D" id="3.40.50.300">
    <property type="entry name" value="P-loop containing nucleotide triphosphate hydrolases"/>
    <property type="match status" value="1"/>
</dbReference>
<protein>
    <submittedName>
        <fullName evidence="1">DNA polymerase III</fullName>
    </submittedName>
</protein>
<dbReference type="Proteomes" id="UP000635726">
    <property type="component" value="Unassembled WGS sequence"/>
</dbReference>
<keyword evidence="2" id="KW-1185">Reference proteome</keyword>
<gene>
    <name evidence="1" type="ORF">GCM10008939_35670</name>
</gene>
<reference evidence="1" key="1">
    <citation type="journal article" date="2014" name="Int. J. Syst. Evol. Microbiol.">
        <title>Complete genome sequence of Corynebacterium casei LMG S-19264T (=DSM 44701T), isolated from a smear-ripened cheese.</title>
        <authorList>
            <consortium name="US DOE Joint Genome Institute (JGI-PGF)"/>
            <person name="Walter F."/>
            <person name="Albersmeier A."/>
            <person name="Kalinowski J."/>
            <person name="Ruckert C."/>
        </authorList>
    </citation>
    <scope>NUCLEOTIDE SEQUENCE</scope>
    <source>
        <strain evidence="1">JCM 14371</strain>
    </source>
</reference>
<dbReference type="GO" id="GO:0006261">
    <property type="term" value="P:DNA-templated DNA replication"/>
    <property type="evidence" value="ECO:0007669"/>
    <property type="project" value="TreeGrafter"/>
</dbReference>
<evidence type="ECO:0000313" key="1">
    <source>
        <dbReference type="EMBL" id="GGJ88430.1"/>
    </source>
</evidence>
<dbReference type="InterPro" id="IPR050238">
    <property type="entry name" value="DNA_Rep/Repair_Clamp_Loader"/>
</dbReference>
<evidence type="ECO:0000313" key="2">
    <source>
        <dbReference type="Proteomes" id="UP000635726"/>
    </source>
</evidence>
<dbReference type="Pfam" id="PF13177">
    <property type="entry name" value="DNA_pol3_delta2"/>
    <property type="match status" value="1"/>
</dbReference>
<comment type="caution">
    <text evidence="1">The sequence shown here is derived from an EMBL/GenBank/DDBJ whole genome shotgun (WGS) entry which is preliminary data.</text>
</comment>
<dbReference type="RefSeq" id="WP_188964664.1">
    <property type="nucleotide sequence ID" value="NZ_BMOE01000021.1"/>
</dbReference>
<dbReference type="InterPro" id="IPR027417">
    <property type="entry name" value="P-loop_NTPase"/>
</dbReference>
<sequence length="322" mass="34699">MTVTRLPASLHPALLVQARRYAGHALLLSGPSRVGKRALALEITALQNCLQPGPTLDGLTGEACGECASCRAVALSETQPGAHPDLLVVSPRTTTSTGKAARRRIIPVGAIVEARDEGRDYEQHVYQFLELRPTYRRRVVIVDGAEFLNEQAANALLKLVEEPPHNALFLFLAEDVGLVMPTIVSRTARLTVQPVPDGDLRALGGPGGWPPDLLELAAGRPGVLRDAERVTGALEDARTLTLALRGPLMGALEAAEATEKRFDTEWHPQALRYVWRSEMPAVRAAADTALERLLSALEVYASPSLSFQVFVLDLRAAFGEAG</sequence>
<dbReference type="EMBL" id="BMOE01000021">
    <property type="protein sequence ID" value="GGJ88430.1"/>
    <property type="molecule type" value="Genomic_DNA"/>
</dbReference>
<accession>A0A917PQP2</accession>
<name>A0A917PQP2_9DEIO</name>
<organism evidence="1 2">
    <name type="scientific">Deinococcus aquiradiocola</name>
    <dbReference type="NCBI Taxonomy" id="393059"/>
    <lineage>
        <taxon>Bacteria</taxon>
        <taxon>Thermotogati</taxon>
        <taxon>Deinococcota</taxon>
        <taxon>Deinococci</taxon>
        <taxon>Deinococcales</taxon>
        <taxon>Deinococcaceae</taxon>
        <taxon>Deinococcus</taxon>
    </lineage>
</organism>
<dbReference type="SUPFAM" id="SSF52540">
    <property type="entry name" value="P-loop containing nucleoside triphosphate hydrolases"/>
    <property type="match status" value="1"/>
</dbReference>
<reference evidence="1" key="2">
    <citation type="submission" date="2020-09" db="EMBL/GenBank/DDBJ databases">
        <authorList>
            <person name="Sun Q."/>
            <person name="Ohkuma M."/>
        </authorList>
    </citation>
    <scope>NUCLEOTIDE SEQUENCE</scope>
    <source>
        <strain evidence="1">JCM 14371</strain>
    </source>
</reference>
<dbReference type="PANTHER" id="PTHR11669:SF8">
    <property type="entry name" value="DNA POLYMERASE III SUBUNIT DELTA"/>
    <property type="match status" value="1"/>
</dbReference>
<dbReference type="AlphaFoldDB" id="A0A917PQP2"/>
<proteinExistence type="predicted"/>